<dbReference type="Proteomes" id="UP000567293">
    <property type="component" value="Unassembled WGS sequence"/>
</dbReference>
<keyword evidence="2" id="KW-0732">Signal</keyword>
<feature type="region of interest" description="Disordered" evidence="1">
    <location>
        <begin position="318"/>
        <end position="340"/>
    </location>
</feature>
<accession>A0A7V8NX60</accession>
<feature type="chain" id="PRO_5031046266" evidence="2">
    <location>
        <begin position="29"/>
        <end position="485"/>
    </location>
</feature>
<evidence type="ECO:0000313" key="3">
    <source>
        <dbReference type="EMBL" id="MBA0089118.1"/>
    </source>
</evidence>
<feature type="non-terminal residue" evidence="3">
    <location>
        <position position="485"/>
    </location>
</feature>
<dbReference type="AlphaFoldDB" id="A0A7V8NX60"/>
<feature type="compositionally biased region" description="Polar residues" evidence="1">
    <location>
        <begin position="318"/>
        <end position="331"/>
    </location>
</feature>
<sequence length="485" mass="53219">MAFRQNLIWMRTALGVILTLSALSTAGAQAPRASREPPPPYRPAAGAKDLRAVLFNWTWYMGMLRGVDEHELIVSLEYQGKGAIHVDGQPCSLTKYRVSTSYQTPGQRTQYTCTRPNGQTVSGIEVVSGQYAWNEDIPGAEMVSGKGKATPMPGSVEERLIRLWASPQGAPKAALAGIGPAAELGPNPGTRLKDGVDKAGETSLSWQAGKPVVTFPIPGVPGAIASATLNDRYMAERVVVKQESTSTEFTYGDYQDWNNPLNKIDALYAGKMAERRDGVLVRDLTTVQTETGSLYVVMPVPASVKTAIQVAALQSAEAKSQQPAGAQTPTPRTADGKPDLTGNWNYSAMNWRYGNRRCGPTQQEGCTRAINQTMDFEFEAPSRFGPNRPLYKPEYWDKVQQLDMWTNKEDPVMTCQPLGIPREGPPRRIIQTATDIIFFYTRYVDGGGGYGEYRVIPIDGRKHDPQKAIEATYMGYTVGHWEGDT</sequence>
<comment type="caution">
    <text evidence="3">The sequence shown here is derived from an EMBL/GenBank/DDBJ whole genome shotgun (WGS) entry which is preliminary data.</text>
</comment>
<reference evidence="3" key="1">
    <citation type="submission" date="2020-06" db="EMBL/GenBank/DDBJ databases">
        <title>Legume-microbial interactions unlock mineral nutrients during tropical forest succession.</title>
        <authorList>
            <person name="Epihov D.Z."/>
        </authorList>
    </citation>
    <scope>NUCLEOTIDE SEQUENCE [LARGE SCALE GENOMIC DNA]</scope>
    <source>
        <strain evidence="3">Pan2503</strain>
    </source>
</reference>
<gene>
    <name evidence="3" type="ORF">HRJ53_29360</name>
</gene>
<evidence type="ECO:0000313" key="4">
    <source>
        <dbReference type="Proteomes" id="UP000567293"/>
    </source>
</evidence>
<evidence type="ECO:0000256" key="1">
    <source>
        <dbReference type="SAM" id="MobiDB-lite"/>
    </source>
</evidence>
<proteinExistence type="predicted"/>
<organism evidence="3 4">
    <name type="scientific">Candidatus Acidiferrum panamense</name>
    <dbReference type="NCBI Taxonomy" id="2741543"/>
    <lineage>
        <taxon>Bacteria</taxon>
        <taxon>Pseudomonadati</taxon>
        <taxon>Acidobacteriota</taxon>
        <taxon>Terriglobia</taxon>
        <taxon>Candidatus Acidiferrales</taxon>
        <taxon>Candidatus Acidiferrum</taxon>
    </lineage>
</organism>
<feature type="signal peptide" evidence="2">
    <location>
        <begin position="1"/>
        <end position="28"/>
    </location>
</feature>
<name>A0A7V8NX60_9BACT</name>
<protein>
    <submittedName>
        <fullName evidence="3">Uncharacterized protein</fullName>
    </submittedName>
</protein>
<evidence type="ECO:0000256" key="2">
    <source>
        <dbReference type="SAM" id="SignalP"/>
    </source>
</evidence>
<dbReference type="EMBL" id="JACDQQ010002844">
    <property type="protein sequence ID" value="MBA0089118.1"/>
    <property type="molecule type" value="Genomic_DNA"/>
</dbReference>
<keyword evidence="4" id="KW-1185">Reference proteome</keyword>